<keyword evidence="3" id="KW-1003">Cell membrane</keyword>
<evidence type="ECO:0000256" key="2">
    <source>
        <dbReference type="ARBA" id="ARBA00022448"/>
    </source>
</evidence>
<dbReference type="PANTHER" id="PTHR42865">
    <property type="entry name" value="PROTON/GLUTAMATE-ASPARTATE SYMPORTER"/>
    <property type="match status" value="1"/>
</dbReference>
<comment type="caution">
    <text evidence="8">The sequence shown here is derived from an EMBL/GenBank/DDBJ whole genome shotgun (WGS) entry which is preliminary data.</text>
</comment>
<reference evidence="8 9" key="1">
    <citation type="journal article" date="2018" name="Nat. Biotechnol.">
        <title>A standardized bacterial taxonomy based on genome phylogeny substantially revises the tree of life.</title>
        <authorList>
            <person name="Parks D.H."/>
            <person name="Chuvochina M."/>
            <person name="Waite D.W."/>
            <person name="Rinke C."/>
            <person name="Skarshewski A."/>
            <person name="Chaumeil P.A."/>
            <person name="Hugenholtz P."/>
        </authorList>
    </citation>
    <scope>NUCLEOTIDE SEQUENCE [LARGE SCALE GENOMIC DNA]</scope>
    <source>
        <strain evidence="8">UBA12544</strain>
    </source>
</reference>
<dbReference type="Pfam" id="PF00375">
    <property type="entry name" value="SDF"/>
    <property type="match status" value="1"/>
</dbReference>
<evidence type="ECO:0000256" key="1">
    <source>
        <dbReference type="ARBA" id="ARBA00004651"/>
    </source>
</evidence>
<evidence type="ECO:0000256" key="6">
    <source>
        <dbReference type="ARBA" id="ARBA00023136"/>
    </source>
</evidence>
<dbReference type="Proteomes" id="UP000264445">
    <property type="component" value="Unassembled WGS sequence"/>
</dbReference>
<dbReference type="InterPro" id="IPR036458">
    <property type="entry name" value="Na:dicarbo_symporter_sf"/>
</dbReference>
<evidence type="ECO:0000313" key="8">
    <source>
        <dbReference type="EMBL" id="HBT49185.1"/>
    </source>
</evidence>
<feature type="transmembrane region" description="Helical" evidence="7">
    <location>
        <begin position="12"/>
        <end position="35"/>
    </location>
</feature>
<evidence type="ECO:0000256" key="3">
    <source>
        <dbReference type="ARBA" id="ARBA00022475"/>
    </source>
</evidence>
<name>A0A357VLC2_9THEO</name>
<evidence type="ECO:0000256" key="7">
    <source>
        <dbReference type="SAM" id="Phobius"/>
    </source>
</evidence>
<proteinExistence type="predicted"/>
<protein>
    <recommendedName>
        <fullName evidence="10">Na+/H+-dicarboxylate symporters</fullName>
    </recommendedName>
</protein>
<dbReference type="GO" id="GO:0015293">
    <property type="term" value="F:symporter activity"/>
    <property type="evidence" value="ECO:0007669"/>
    <property type="project" value="UniProtKB-KW"/>
</dbReference>
<accession>A0A357VLC2</accession>
<evidence type="ECO:0000256" key="5">
    <source>
        <dbReference type="ARBA" id="ARBA00022989"/>
    </source>
</evidence>
<dbReference type="GO" id="GO:0005886">
    <property type="term" value="C:plasma membrane"/>
    <property type="evidence" value="ECO:0007669"/>
    <property type="project" value="UniProtKB-SubCell"/>
</dbReference>
<keyword evidence="2" id="KW-0813">Transport</keyword>
<dbReference type="AlphaFoldDB" id="A0A357VLC2"/>
<dbReference type="InterPro" id="IPR001991">
    <property type="entry name" value="Na-dicarboxylate_symporter"/>
</dbReference>
<gene>
    <name evidence="8" type="ORF">DEA61_05020</name>
</gene>
<evidence type="ECO:0008006" key="10">
    <source>
        <dbReference type="Google" id="ProtNLM"/>
    </source>
</evidence>
<sequence length="72" mass="7763">MQSTANVPAASLVVVSVILNTLGLPLESIGMLFAIDRFMDMGKTAVNVFGNTMVAVLVDKWGGKFPSEERNY</sequence>
<evidence type="ECO:0000256" key="4">
    <source>
        <dbReference type="ARBA" id="ARBA00022692"/>
    </source>
</evidence>
<dbReference type="RefSeq" id="WP_081427414.1">
    <property type="nucleotide sequence ID" value="NZ_DOLB01000084.1"/>
</dbReference>
<organism evidence="8 9">
    <name type="scientific">Caldanaerobacter subterraneus</name>
    <dbReference type="NCBI Taxonomy" id="911092"/>
    <lineage>
        <taxon>Bacteria</taxon>
        <taxon>Bacillati</taxon>
        <taxon>Bacillota</taxon>
        <taxon>Clostridia</taxon>
        <taxon>Thermoanaerobacterales</taxon>
        <taxon>Thermoanaerobacteraceae</taxon>
        <taxon>Caldanaerobacter</taxon>
    </lineage>
</organism>
<keyword evidence="6 7" id="KW-0472">Membrane</keyword>
<dbReference type="SUPFAM" id="SSF118215">
    <property type="entry name" value="Proton glutamate symport protein"/>
    <property type="match status" value="1"/>
</dbReference>
<keyword evidence="4 7" id="KW-0812">Transmembrane</keyword>
<evidence type="ECO:0000313" key="9">
    <source>
        <dbReference type="Proteomes" id="UP000264445"/>
    </source>
</evidence>
<comment type="subcellular location">
    <subcellularLocation>
        <location evidence="1">Cell membrane</location>
        <topology evidence="1">Multi-pass membrane protein</topology>
    </subcellularLocation>
</comment>
<dbReference type="EMBL" id="DOLB01000084">
    <property type="protein sequence ID" value="HBT49185.1"/>
    <property type="molecule type" value="Genomic_DNA"/>
</dbReference>
<keyword evidence="5 7" id="KW-1133">Transmembrane helix</keyword>
<dbReference type="PANTHER" id="PTHR42865:SF7">
    <property type="entry name" value="PROTON_GLUTAMATE-ASPARTATE SYMPORTER"/>
    <property type="match status" value="1"/>
</dbReference>
<dbReference type="Gene3D" id="1.10.3860.10">
    <property type="entry name" value="Sodium:dicarboxylate symporter"/>
    <property type="match status" value="1"/>
</dbReference>
<dbReference type="GO" id="GO:0006835">
    <property type="term" value="P:dicarboxylic acid transport"/>
    <property type="evidence" value="ECO:0007669"/>
    <property type="project" value="TreeGrafter"/>
</dbReference>